<evidence type="ECO:0000256" key="1">
    <source>
        <dbReference type="SAM" id="SignalP"/>
    </source>
</evidence>
<dbReference type="AlphaFoldDB" id="A0A7S2UPB9"/>
<dbReference type="InterPro" id="IPR036034">
    <property type="entry name" value="PDZ_sf"/>
</dbReference>
<gene>
    <name evidence="3" type="ORF">ASEP1449_LOCUS15630</name>
</gene>
<proteinExistence type="predicted"/>
<dbReference type="EMBL" id="HBHQ01023094">
    <property type="protein sequence ID" value="CAD9823796.1"/>
    <property type="molecule type" value="Transcribed_RNA"/>
</dbReference>
<name>A0A7S2UPB9_9STRA</name>
<evidence type="ECO:0000313" key="3">
    <source>
        <dbReference type="EMBL" id="CAD9823796.1"/>
    </source>
</evidence>
<feature type="signal peptide" evidence="1">
    <location>
        <begin position="1"/>
        <end position="24"/>
    </location>
</feature>
<protein>
    <recommendedName>
        <fullName evidence="2">PDZ domain-containing protein</fullName>
    </recommendedName>
</protein>
<organism evidence="3">
    <name type="scientific">Attheya septentrionalis</name>
    <dbReference type="NCBI Taxonomy" id="420275"/>
    <lineage>
        <taxon>Eukaryota</taxon>
        <taxon>Sar</taxon>
        <taxon>Stramenopiles</taxon>
        <taxon>Ochrophyta</taxon>
        <taxon>Bacillariophyta</taxon>
        <taxon>Coscinodiscophyceae</taxon>
        <taxon>Chaetocerotophycidae</taxon>
        <taxon>Chaetocerotales</taxon>
        <taxon>Attheyaceae</taxon>
        <taxon>Attheya</taxon>
    </lineage>
</organism>
<dbReference type="InterPro" id="IPR001478">
    <property type="entry name" value="PDZ"/>
</dbReference>
<accession>A0A7S2UPB9</accession>
<feature type="chain" id="PRO_5030674440" description="PDZ domain-containing protein" evidence="1">
    <location>
        <begin position="25"/>
        <end position="217"/>
    </location>
</feature>
<dbReference type="PROSITE" id="PS50106">
    <property type="entry name" value="PDZ"/>
    <property type="match status" value="1"/>
</dbReference>
<evidence type="ECO:0000259" key="2">
    <source>
        <dbReference type="PROSITE" id="PS50106"/>
    </source>
</evidence>
<reference evidence="3" key="1">
    <citation type="submission" date="2021-01" db="EMBL/GenBank/DDBJ databases">
        <authorList>
            <person name="Corre E."/>
            <person name="Pelletier E."/>
            <person name="Niang G."/>
            <person name="Scheremetjew M."/>
            <person name="Finn R."/>
            <person name="Kale V."/>
            <person name="Holt S."/>
            <person name="Cochrane G."/>
            <person name="Meng A."/>
            <person name="Brown T."/>
            <person name="Cohen L."/>
        </authorList>
    </citation>
    <scope>NUCLEOTIDE SEQUENCE</scope>
    <source>
        <strain evidence="3">CCMP2084</strain>
    </source>
</reference>
<feature type="domain" description="PDZ" evidence="2">
    <location>
        <begin position="111"/>
        <end position="169"/>
    </location>
</feature>
<dbReference type="SUPFAM" id="SSF50156">
    <property type="entry name" value="PDZ domain-like"/>
    <property type="match status" value="1"/>
</dbReference>
<dbReference type="Gene3D" id="2.30.42.10">
    <property type="match status" value="1"/>
</dbReference>
<sequence length="217" mass="22799">MARIGSMTTAAAAVLMCSISMVNGFTGPVSSFGMASSTTQLQMGLFDGVKDAFSAPPSSTLGSERETPIDRWMGWNVKKEDDVAMSVADDANFVDSMDPKNFVAVELQKPMGIIFQENEGDCGGISVLELREGGAAFENSFLLEMGDQLVAVGSTKVSGQSFDTAIGAIVDATPTDDNTGIKLVLFRGSAKDLYGPTGASQEWLDEFLANGAVPVSK</sequence>
<keyword evidence="1" id="KW-0732">Signal</keyword>